<proteinExistence type="predicted"/>
<evidence type="ECO:0000313" key="3">
    <source>
        <dbReference type="Proteomes" id="UP000604273"/>
    </source>
</evidence>
<evidence type="ECO:0000313" key="2">
    <source>
        <dbReference type="EMBL" id="KAF4949516.1"/>
    </source>
</evidence>
<dbReference type="OrthoDB" id="5006364at2759"/>
<evidence type="ECO:0000256" key="1">
    <source>
        <dbReference type="SAM" id="Phobius"/>
    </source>
</evidence>
<keyword evidence="1" id="KW-0812">Transmembrane</keyword>
<feature type="transmembrane region" description="Helical" evidence="1">
    <location>
        <begin position="6"/>
        <end position="32"/>
    </location>
</feature>
<dbReference type="EMBL" id="JABFAI010000234">
    <property type="protein sequence ID" value="KAF4949516.1"/>
    <property type="molecule type" value="Genomic_DNA"/>
</dbReference>
<keyword evidence="3" id="KW-1185">Reference proteome</keyword>
<sequence length="130" mass="15190">MEPSPVIHAMVLPLISIMTFFSLTLGTIMCYFRRRRHLPDEEGIELTEIRPNLERGMLVEIITIHRDGIEIYSKDKPSAGQPLYYHPSLQDPEQTRMHLHDVPSPPQRSIQELRREMYEGFCLLDRLCGE</sequence>
<gene>
    <name evidence="2" type="ORF">FGADI_8813</name>
</gene>
<comment type="caution">
    <text evidence="2">The sequence shown here is derived from an EMBL/GenBank/DDBJ whole genome shotgun (WGS) entry which is preliminary data.</text>
</comment>
<dbReference type="AlphaFoldDB" id="A0A8H4WTL2"/>
<reference evidence="2" key="2">
    <citation type="submission" date="2020-05" db="EMBL/GenBank/DDBJ databases">
        <authorList>
            <person name="Kim H.-S."/>
            <person name="Proctor R.H."/>
            <person name="Brown D.W."/>
        </authorList>
    </citation>
    <scope>NUCLEOTIDE SEQUENCE</scope>
    <source>
        <strain evidence="2">NRRL 45417</strain>
    </source>
</reference>
<keyword evidence="1" id="KW-0472">Membrane</keyword>
<name>A0A8H4WTL2_9HYPO</name>
<organism evidence="2 3">
    <name type="scientific">Fusarium gaditjirri</name>
    <dbReference type="NCBI Taxonomy" id="282569"/>
    <lineage>
        <taxon>Eukaryota</taxon>
        <taxon>Fungi</taxon>
        <taxon>Dikarya</taxon>
        <taxon>Ascomycota</taxon>
        <taxon>Pezizomycotina</taxon>
        <taxon>Sordariomycetes</taxon>
        <taxon>Hypocreomycetidae</taxon>
        <taxon>Hypocreales</taxon>
        <taxon>Nectriaceae</taxon>
        <taxon>Fusarium</taxon>
        <taxon>Fusarium nisikadoi species complex</taxon>
    </lineage>
</organism>
<dbReference type="Proteomes" id="UP000604273">
    <property type="component" value="Unassembled WGS sequence"/>
</dbReference>
<accession>A0A8H4WTL2</accession>
<keyword evidence="1" id="KW-1133">Transmembrane helix</keyword>
<reference evidence="2" key="1">
    <citation type="journal article" date="2020" name="BMC Genomics">
        <title>Correction to: Identification and distribution of gene clusters required for synthesis of sphingolipid metabolism inhibitors in diverse species of the filamentous fungus Fusarium.</title>
        <authorList>
            <person name="Kim H.S."/>
            <person name="Lohmar J.M."/>
            <person name="Busman M."/>
            <person name="Brown D.W."/>
            <person name="Naumann T.A."/>
            <person name="Divon H.H."/>
            <person name="Lysoe E."/>
            <person name="Uhlig S."/>
            <person name="Proctor R.H."/>
        </authorList>
    </citation>
    <scope>NUCLEOTIDE SEQUENCE</scope>
    <source>
        <strain evidence="2">NRRL 45417</strain>
    </source>
</reference>
<protein>
    <submittedName>
        <fullName evidence="2">Uncharacterized protein</fullName>
    </submittedName>
</protein>